<geneLocation type="plasmid" evidence="2">
    <name>pPD885-29</name>
</geneLocation>
<geneLocation type="plasmid" evidence="5">
    <name>ppd5205-30</name>
</geneLocation>
<reference evidence="2 4" key="1">
    <citation type="submission" date="2017-05" db="EMBL/GenBank/DDBJ databases">
        <authorList>
            <person name="Blom J."/>
        </authorList>
    </citation>
    <scope>NUCLEOTIDE SEQUENCE [LARGE SCALE GENOMIC DNA]</scope>
    <source>
        <strain evidence="2">PD885</strain>
        <plasmid evidence="4">ppd885-29</plasmid>
        <plasmid evidence="2">pPD885-29</plasmid>
    </source>
</reference>
<geneLocation type="plasmid" evidence="4">
    <name>ppd885-29</name>
</geneLocation>
<gene>
    <name evidence="3" type="ORF">PD5205_04016</name>
    <name evidence="2" type="ORF">PD885_04014</name>
</gene>
<keyword evidence="2" id="KW-0614">Plasmid</keyword>
<evidence type="ECO:0000256" key="1">
    <source>
        <dbReference type="SAM" id="MobiDB-lite"/>
    </source>
</evidence>
<feature type="compositionally biased region" description="Low complexity" evidence="1">
    <location>
        <begin position="8"/>
        <end position="26"/>
    </location>
</feature>
<evidence type="ECO:0000313" key="2">
    <source>
        <dbReference type="EMBL" id="SMR01256.1"/>
    </source>
</evidence>
<keyword evidence="4" id="KW-1185">Reference proteome</keyword>
<dbReference type="RefSeq" id="WP_002805375.1">
    <property type="nucleotide sequence ID" value="NZ_CP016831.1"/>
</dbReference>
<proteinExistence type="predicted"/>
<dbReference type="KEGG" id="xfr:BER92_19490"/>
<organism evidence="3 5">
    <name type="scientific">Xanthomonas fragariae</name>
    <dbReference type="NCBI Taxonomy" id="48664"/>
    <lineage>
        <taxon>Bacteria</taxon>
        <taxon>Pseudomonadati</taxon>
        <taxon>Pseudomonadota</taxon>
        <taxon>Gammaproteobacteria</taxon>
        <taxon>Lysobacterales</taxon>
        <taxon>Lysobacteraceae</taxon>
        <taxon>Xanthomonas</taxon>
    </lineage>
</organism>
<reference evidence="3 5" key="2">
    <citation type="submission" date="2017-05" db="EMBL/GenBank/DDBJ databases">
        <authorList>
            <person name="Song R."/>
            <person name="Chenine A.L."/>
            <person name="Ruprecht R.M."/>
        </authorList>
    </citation>
    <scope>NUCLEOTIDE SEQUENCE [LARGE SCALE GENOMIC DNA]</scope>
    <source>
        <strain evidence="3">PD5205</strain>
        <plasmid evidence="5">ppd5205-30</plasmid>
    </source>
</reference>
<dbReference type="Proteomes" id="UP000195953">
    <property type="component" value="Plasmid pPD5205-30"/>
</dbReference>
<dbReference type="Proteomes" id="UP000195877">
    <property type="component" value="Plasmid pPD885-29"/>
</dbReference>
<evidence type="ECO:0000313" key="4">
    <source>
        <dbReference type="Proteomes" id="UP000195877"/>
    </source>
</evidence>
<sequence>MHDEDEQQGTQAAQHQVQQHQDLTQQAEEEQEAQQAQEVEPIEAGAAWFEQLRQQNAELMAAREQEQEQDGPEL</sequence>
<evidence type="ECO:0000313" key="5">
    <source>
        <dbReference type="Proteomes" id="UP000195953"/>
    </source>
</evidence>
<dbReference type="GeneID" id="61896245"/>
<evidence type="ECO:0000313" key="3">
    <source>
        <dbReference type="EMBL" id="SMR06018.1"/>
    </source>
</evidence>
<feature type="region of interest" description="Disordered" evidence="1">
    <location>
        <begin position="1"/>
        <end position="46"/>
    </location>
</feature>
<dbReference type="EMBL" id="LT853883">
    <property type="protein sequence ID" value="SMR01256.1"/>
    <property type="molecule type" value="Genomic_DNA"/>
</dbReference>
<protein>
    <submittedName>
        <fullName evidence="3">Uncharacterized protein</fullName>
    </submittedName>
</protein>
<dbReference type="EMBL" id="LT853886">
    <property type="protein sequence ID" value="SMR06018.1"/>
    <property type="molecule type" value="Genomic_DNA"/>
</dbReference>
<dbReference type="AlphaFoldDB" id="A0A1Y6HDL4"/>
<name>A0A1Y6HDL4_9XANT</name>
<accession>A0A1Y6HDL4</accession>